<dbReference type="EMBL" id="LLYZ01000002">
    <property type="protein sequence ID" value="KQK27163.1"/>
    <property type="molecule type" value="Genomic_DNA"/>
</dbReference>
<evidence type="ECO:0000313" key="2">
    <source>
        <dbReference type="EMBL" id="KQK27163.1"/>
    </source>
</evidence>
<feature type="chain" id="PRO_5006204734" evidence="1">
    <location>
        <begin position="23"/>
        <end position="338"/>
    </location>
</feature>
<name>A0A0Q3KBJ8_9FLAO</name>
<reference evidence="2 3" key="1">
    <citation type="submission" date="2015-10" db="EMBL/GenBank/DDBJ databases">
        <title>Chryseobacterium aquaticum genome.</title>
        <authorList>
            <person name="Newman J.D."/>
            <person name="Ferguson M.B."/>
            <person name="Miller J.R."/>
        </authorList>
    </citation>
    <scope>NUCLEOTIDE SEQUENCE [LARGE SCALE GENOMIC DNA]</scope>
    <source>
        <strain evidence="2 3">KCTC 12483</strain>
    </source>
</reference>
<keyword evidence="3" id="KW-1185">Reference proteome</keyword>
<comment type="caution">
    <text evidence="2">The sequence shown here is derived from an EMBL/GenBank/DDBJ whole genome shotgun (WGS) entry which is preliminary data.</text>
</comment>
<evidence type="ECO:0000313" key="3">
    <source>
        <dbReference type="Proteomes" id="UP000051682"/>
    </source>
</evidence>
<sequence length="338" mass="39424">MKKIQFLTLLFVLVLNFFNAQTITFVSEKTNLPLPKVSVFGKDGSIIAYSDIDGKVDRKSLNTSQEKFQLVYDNLSLGTFSYAELDKDVVKLNDRVKDIEAVVIKNNKPARYVLIKGNFNTYVTLNSKLNCYTDGIITYVFDNKTKKLKSTNVEQYRIFRLEDAKNEKKETSSWDYNNFLDLPKLKDVGNIGEYNSKKAKIKELKSSNKDEIEITGEALQEKELALFGYRLFDIKSIINHSYEKDSKKTLKDFLESNEIAFIKLKHKSEPNYNQVIVYRNFYPTEIDFSDNNDVAKVKFNKDNSNYTNNYWKDESFPNMQTIFSSFFKEDLKEKENKK</sequence>
<gene>
    <name evidence="2" type="ORF">AR438_02860</name>
</gene>
<dbReference type="AlphaFoldDB" id="A0A0Q3KBJ8"/>
<feature type="signal peptide" evidence="1">
    <location>
        <begin position="1"/>
        <end position="22"/>
    </location>
</feature>
<proteinExistence type="predicted"/>
<protein>
    <submittedName>
        <fullName evidence="2">Uncharacterized protein</fullName>
    </submittedName>
</protein>
<organism evidence="2 3">
    <name type="scientific">Chryseobacterium aquaticum</name>
    <dbReference type="NCBI Taxonomy" id="452084"/>
    <lineage>
        <taxon>Bacteria</taxon>
        <taxon>Pseudomonadati</taxon>
        <taxon>Bacteroidota</taxon>
        <taxon>Flavobacteriia</taxon>
        <taxon>Flavobacteriales</taxon>
        <taxon>Weeksellaceae</taxon>
        <taxon>Chryseobacterium group</taxon>
        <taxon>Chryseobacterium</taxon>
    </lineage>
</organism>
<dbReference type="STRING" id="452084.AR438_02860"/>
<dbReference type="OrthoDB" id="1234616at2"/>
<evidence type="ECO:0000256" key="1">
    <source>
        <dbReference type="SAM" id="SignalP"/>
    </source>
</evidence>
<dbReference type="Proteomes" id="UP000051682">
    <property type="component" value="Unassembled WGS sequence"/>
</dbReference>
<keyword evidence="1" id="KW-0732">Signal</keyword>
<accession>A0A0Q3KBJ8</accession>
<dbReference type="RefSeq" id="WP_056011678.1">
    <property type="nucleotide sequence ID" value="NZ_LLYZ01000002.1"/>
</dbReference>